<protein>
    <submittedName>
        <fullName evidence="3">Uncharacterized protein LOC101362701</fullName>
    </submittedName>
</protein>
<name>A0A9B0H9L7_ODORO</name>
<evidence type="ECO:0000256" key="1">
    <source>
        <dbReference type="SAM" id="MobiDB-lite"/>
    </source>
</evidence>
<feature type="region of interest" description="Disordered" evidence="1">
    <location>
        <begin position="1"/>
        <end position="37"/>
    </location>
</feature>
<proteinExistence type="predicted"/>
<reference evidence="3" key="1">
    <citation type="submission" date="2025-08" db="UniProtKB">
        <authorList>
            <consortium name="RefSeq"/>
        </authorList>
    </citation>
    <scope>IDENTIFICATION</scope>
</reference>
<dbReference type="AlphaFoldDB" id="A0A9B0H9L7"/>
<gene>
    <name evidence="3" type="primary">LOC101362701</name>
</gene>
<dbReference type="RefSeq" id="XP_004414387.1">
    <property type="nucleotide sequence ID" value="XM_004414330.1"/>
</dbReference>
<sequence>MCALPTRPRTLAYKQELRGPPIPSSQPGESAHGATPTRAFLRGGFHSLGLQGCLGHDRVDEKREGQPAPENHLFARGKELEKRGERNMEFQNRPQVRLELVPLTVVTELPPEPRGSLPLCRTVVIRKFLC</sequence>
<organism evidence="2 3">
    <name type="scientific">Odobenus rosmarus divergens</name>
    <name type="common">Pacific walrus</name>
    <dbReference type="NCBI Taxonomy" id="9708"/>
    <lineage>
        <taxon>Eukaryota</taxon>
        <taxon>Metazoa</taxon>
        <taxon>Chordata</taxon>
        <taxon>Craniata</taxon>
        <taxon>Vertebrata</taxon>
        <taxon>Euteleostomi</taxon>
        <taxon>Mammalia</taxon>
        <taxon>Eutheria</taxon>
        <taxon>Laurasiatheria</taxon>
        <taxon>Carnivora</taxon>
        <taxon>Caniformia</taxon>
        <taxon>Pinnipedia</taxon>
        <taxon>Odobenidae</taxon>
        <taxon>Odobenus</taxon>
    </lineage>
</organism>
<keyword evidence="2" id="KW-1185">Reference proteome</keyword>
<evidence type="ECO:0000313" key="2">
    <source>
        <dbReference type="Proteomes" id="UP000245340"/>
    </source>
</evidence>
<accession>A0A9B0H9L7</accession>
<dbReference type="Proteomes" id="UP000245340">
    <property type="component" value="Unplaced"/>
</dbReference>
<evidence type="ECO:0000313" key="3">
    <source>
        <dbReference type="RefSeq" id="XP_004414387.1"/>
    </source>
</evidence>